<evidence type="ECO:0000313" key="4">
    <source>
        <dbReference type="EMBL" id="CAL4805156.1"/>
    </source>
</evidence>
<reference evidence="3" key="2">
    <citation type="submission" date="2024-04" db="EMBL/GenBank/DDBJ databases">
        <authorList>
            <person name="Chen Y."/>
            <person name="Shah S."/>
            <person name="Dougan E. K."/>
            <person name="Thang M."/>
            <person name="Chan C."/>
        </authorList>
    </citation>
    <scope>NUCLEOTIDE SEQUENCE [LARGE SCALE GENOMIC DNA]</scope>
</reference>
<evidence type="ECO:0000313" key="5">
    <source>
        <dbReference type="Proteomes" id="UP001152797"/>
    </source>
</evidence>
<comment type="caution">
    <text evidence="2">The sequence shown here is derived from an EMBL/GenBank/DDBJ whole genome shotgun (WGS) entry which is preliminary data.</text>
</comment>
<dbReference type="EMBL" id="CAMXCT010006658">
    <property type="protein sequence ID" value="CAI4017844.1"/>
    <property type="molecule type" value="Genomic_DNA"/>
</dbReference>
<dbReference type="OrthoDB" id="7485566at2759"/>
<protein>
    <submittedName>
        <fullName evidence="4">132 kDa protein</fullName>
    </submittedName>
</protein>
<dbReference type="EMBL" id="CAMXCT020006658">
    <property type="protein sequence ID" value="CAL1171219.1"/>
    <property type="molecule type" value="Genomic_DNA"/>
</dbReference>
<feature type="region of interest" description="Disordered" evidence="1">
    <location>
        <begin position="1"/>
        <end position="29"/>
    </location>
</feature>
<evidence type="ECO:0000256" key="1">
    <source>
        <dbReference type="SAM" id="MobiDB-lite"/>
    </source>
</evidence>
<dbReference type="AlphaFoldDB" id="A0A9P1M3M7"/>
<sequence length="384" mass="40278">MAPSPGTPLGGERGRRRSLSPPAAGAASGVQPPWWWTLLLQQPPGSFARAATCLRSGSAPAAWSVASASLCSTGCIPPASPGRPGARAYSSSLCAAGTSYDAGGPWREDADTPSRPSSSPLPVWNKTLTRALAAAAHHNDLRSWQELAMLPQTVLDAPRRGGRQRARAAAAYTKDRLQRWDAGERLSLWKTWQQPLPRRARRRTDEERRELAVGLAREDFDGKACAALLAEGLCAETPATVAALQSLHPTQASPPPVAAHELPVAPELSPDDVLKALHTFPAATAPGPSGLRAQHLRDAFLPGAAKGCNNSLTAVVNLLAQGRACAAAAPALAGASLVAAPKPKGGVRPIAIGELLRRLTGNAFLHSAATSFPTLARWVHWCYA</sequence>
<evidence type="ECO:0000313" key="2">
    <source>
        <dbReference type="EMBL" id="CAI4017844.1"/>
    </source>
</evidence>
<name>A0A9P1M3M7_9DINO</name>
<feature type="compositionally biased region" description="Low complexity" evidence="1">
    <location>
        <begin position="20"/>
        <end position="29"/>
    </location>
</feature>
<keyword evidence="5" id="KW-1185">Reference proteome</keyword>
<proteinExistence type="predicted"/>
<dbReference type="EMBL" id="CAMXCT030006658">
    <property type="protein sequence ID" value="CAL4805156.1"/>
    <property type="molecule type" value="Genomic_DNA"/>
</dbReference>
<gene>
    <name evidence="2" type="ORF">C1SCF055_LOCUS42456</name>
</gene>
<organism evidence="2">
    <name type="scientific">Cladocopium goreaui</name>
    <dbReference type="NCBI Taxonomy" id="2562237"/>
    <lineage>
        <taxon>Eukaryota</taxon>
        <taxon>Sar</taxon>
        <taxon>Alveolata</taxon>
        <taxon>Dinophyceae</taxon>
        <taxon>Suessiales</taxon>
        <taxon>Symbiodiniaceae</taxon>
        <taxon>Cladocopium</taxon>
    </lineage>
</organism>
<reference evidence="2" key="1">
    <citation type="submission" date="2022-10" db="EMBL/GenBank/DDBJ databases">
        <authorList>
            <person name="Chen Y."/>
            <person name="Dougan E. K."/>
            <person name="Chan C."/>
            <person name="Rhodes N."/>
            <person name="Thang M."/>
        </authorList>
    </citation>
    <scope>NUCLEOTIDE SEQUENCE</scope>
</reference>
<evidence type="ECO:0000313" key="3">
    <source>
        <dbReference type="EMBL" id="CAL1171219.1"/>
    </source>
</evidence>
<accession>A0A9P1M3M7</accession>
<dbReference type="Proteomes" id="UP001152797">
    <property type="component" value="Unassembled WGS sequence"/>
</dbReference>